<sequence length="286" mass="31475">MSSNSHICGRHNGPFTSIAGRNGRGQSSVEKQLQFDPGMQASNYSSILLPFQDLLPRGFLRCYEPLLIGTLRCCKAVFRHAKNFHRHKLNVCRAYHKPATPTYEQILALQDAVAAEYGKDRPSTSKQLLINEEMDLQLEMSGDQSDVLDVYDGMEEFCGDTESPEPGEFIDDQENESGDDGMSDTVEEGEYIEGFTASKSPTTSSSTKSVDLRNDSNADPLEQMDSSSDGSDAISLPESPPPDGHLSFPIFSDQLLESPTDSDYFGKGEKISALSLLLPVAQMEHF</sequence>
<feature type="compositionally biased region" description="Low complexity" evidence="1">
    <location>
        <begin position="196"/>
        <end position="209"/>
    </location>
</feature>
<feature type="compositionally biased region" description="Acidic residues" evidence="1">
    <location>
        <begin position="156"/>
        <end position="191"/>
    </location>
</feature>
<proteinExistence type="predicted"/>
<dbReference type="EMBL" id="WIXE01022225">
    <property type="protein sequence ID" value="KAK5967692.1"/>
    <property type="molecule type" value="Genomic_DNA"/>
</dbReference>
<comment type="caution">
    <text evidence="2">The sequence shown here is derived from an EMBL/GenBank/DDBJ whole genome shotgun (WGS) entry which is preliminary data.</text>
</comment>
<feature type="region of interest" description="Disordered" evidence="1">
    <location>
        <begin position="156"/>
        <end position="250"/>
    </location>
</feature>
<dbReference type="Proteomes" id="UP001331761">
    <property type="component" value="Unassembled WGS sequence"/>
</dbReference>
<evidence type="ECO:0000256" key="1">
    <source>
        <dbReference type="SAM" id="MobiDB-lite"/>
    </source>
</evidence>
<keyword evidence="3" id="KW-1185">Reference proteome</keyword>
<name>A0AAN8F588_TRICO</name>
<dbReference type="AlphaFoldDB" id="A0AAN8F588"/>
<evidence type="ECO:0000313" key="2">
    <source>
        <dbReference type="EMBL" id="KAK5967692.1"/>
    </source>
</evidence>
<gene>
    <name evidence="2" type="ORF">GCK32_000568</name>
</gene>
<organism evidence="2 3">
    <name type="scientific">Trichostrongylus colubriformis</name>
    <name type="common">Black scour worm</name>
    <dbReference type="NCBI Taxonomy" id="6319"/>
    <lineage>
        <taxon>Eukaryota</taxon>
        <taxon>Metazoa</taxon>
        <taxon>Ecdysozoa</taxon>
        <taxon>Nematoda</taxon>
        <taxon>Chromadorea</taxon>
        <taxon>Rhabditida</taxon>
        <taxon>Rhabditina</taxon>
        <taxon>Rhabditomorpha</taxon>
        <taxon>Strongyloidea</taxon>
        <taxon>Trichostrongylidae</taxon>
        <taxon>Trichostrongylus</taxon>
    </lineage>
</organism>
<protein>
    <submittedName>
        <fullName evidence="2">C2H2-type domain-containing protein</fullName>
    </submittedName>
</protein>
<accession>A0AAN8F588</accession>
<reference evidence="2 3" key="1">
    <citation type="submission" date="2019-10" db="EMBL/GenBank/DDBJ databases">
        <title>Assembly and Annotation for the nematode Trichostrongylus colubriformis.</title>
        <authorList>
            <person name="Martin J."/>
        </authorList>
    </citation>
    <scope>NUCLEOTIDE SEQUENCE [LARGE SCALE GENOMIC DNA]</scope>
    <source>
        <strain evidence="2">G859</strain>
        <tissue evidence="2">Whole worm</tissue>
    </source>
</reference>
<evidence type="ECO:0000313" key="3">
    <source>
        <dbReference type="Proteomes" id="UP001331761"/>
    </source>
</evidence>